<dbReference type="EMBL" id="WBUI01000027">
    <property type="protein sequence ID" value="KAB2929714.1"/>
    <property type="molecule type" value="Genomic_DNA"/>
</dbReference>
<dbReference type="PANTHER" id="PTHR10458:SF20">
    <property type="entry name" value="PEPTIDE DEFORMYLASE 1"/>
    <property type="match status" value="1"/>
</dbReference>
<evidence type="ECO:0000256" key="3">
    <source>
        <dbReference type="ARBA" id="ARBA00022801"/>
    </source>
</evidence>
<dbReference type="Proteomes" id="UP000460298">
    <property type="component" value="Unassembled WGS sequence"/>
</dbReference>
<feature type="binding site" evidence="6">
    <location>
        <position position="146"/>
    </location>
    <ligand>
        <name>Fe cation</name>
        <dbReference type="ChEBI" id="CHEBI:24875"/>
    </ligand>
</feature>
<dbReference type="InterPro" id="IPR036821">
    <property type="entry name" value="Peptide_deformylase_sf"/>
</dbReference>
<keyword evidence="2 6" id="KW-0479">Metal-binding</keyword>
<evidence type="ECO:0000256" key="5">
    <source>
        <dbReference type="ARBA" id="ARBA00023004"/>
    </source>
</evidence>
<dbReference type="InterPro" id="IPR023635">
    <property type="entry name" value="Peptide_deformylase"/>
</dbReference>
<comment type="function">
    <text evidence="6">Removes the formyl group from the N-terminal Met of newly synthesized proteins. Requires at least a dipeptide for an efficient rate of reaction. N-terminal L-methionine is a prerequisite for activity but the enzyme has broad specificity at other positions.</text>
</comment>
<comment type="similarity">
    <text evidence="1 6">Belongs to the polypeptide deformylase family.</text>
</comment>
<organism evidence="7 8">
    <name type="scientific">Leptonema illini</name>
    <dbReference type="NCBI Taxonomy" id="183"/>
    <lineage>
        <taxon>Bacteria</taxon>
        <taxon>Pseudomonadati</taxon>
        <taxon>Spirochaetota</taxon>
        <taxon>Spirochaetia</taxon>
        <taxon>Leptospirales</taxon>
        <taxon>Leptospiraceae</taxon>
        <taxon>Leptonema</taxon>
    </lineage>
</organism>
<dbReference type="PRINTS" id="PR01576">
    <property type="entry name" value="PDEFORMYLASE"/>
</dbReference>
<dbReference type="AlphaFoldDB" id="A0A833GY42"/>
<feature type="binding site" evidence="6">
    <location>
        <position position="150"/>
    </location>
    <ligand>
        <name>Fe cation</name>
        <dbReference type="ChEBI" id="CHEBI:24875"/>
    </ligand>
</feature>
<protein>
    <recommendedName>
        <fullName evidence="6">Peptide deformylase</fullName>
        <shortName evidence="6">PDF</shortName>
        <ecNumber evidence="6">3.5.1.88</ecNumber>
    </recommendedName>
    <alternativeName>
        <fullName evidence="6">Polypeptide deformylase</fullName>
    </alternativeName>
</protein>
<dbReference type="GO" id="GO:0006412">
    <property type="term" value="P:translation"/>
    <property type="evidence" value="ECO:0007669"/>
    <property type="project" value="UniProtKB-UniRule"/>
</dbReference>
<dbReference type="PIRSF" id="PIRSF004749">
    <property type="entry name" value="Pep_def"/>
    <property type="match status" value="1"/>
</dbReference>
<comment type="catalytic activity">
    <reaction evidence="6">
        <text>N-terminal N-formyl-L-methionyl-[peptide] + H2O = N-terminal L-methionyl-[peptide] + formate</text>
        <dbReference type="Rhea" id="RHEA:24420"/>
        <dbReference type="Rhea" id="RHEA-COMP:10639"/>
        <dbReference type="Rhea" id="RHEA-COMP:10640"/>
        <dbReference type="ChEBI" id="CHEBI:15377"/>
        <dbReference type="ChEBI" id="CHEBI:15740"/>
        <dbReference type="ChEBI" id="CHEBI:49298"/>
        <dbReference type="ChEBI" id="CHEBI:64731"/>
        <dbReference type="EC" id="3.5.1.88"/>
    </reaction>
</comment>
<keyword evidence="3 6" id="KW-0378">Hydrolase</keyword>
<dbReference type="PANTHER" id="PTHR10458">
    <property type="entry name" value="PEPTIDE DEFORMYLASE"/>
    <property type="match status" value="1"/>
</dbReference>
<dbReference type="Gene3D" id="3.90.45.10">
    <property type="entry name" value="Peptide deformylase"/>
    <property type="match status" value="1"/>
</dbReference>
<dbReference type="NCBIfam" id="TIGR00079">
    <property type="entry name" value="pept_deformyl"/>
    <property type="match status" value="1"/>
</dbReference>
<dbReference type="GO" id="GO:0042586">
    <property type="term" value="F:peptide deformylase activity"/>
    <property type="evidence" value="ECO:0007669"/>
    <property type="project" value="UniProtKB-UniRule"/>
</dbReference>
<reference evidence="7 8" key="1">
    <citation type="submission" date="2019-10" db="EMBL/GenBank/DDBJ databases">
        <title>Extracellular Electron Transfer in a Candidatus Methanoperedens spp. Enrichment Culture.</title>
        <authorList>
            <person name="Berger S."/>
            <person name="Rangel Shaw D."/>
            <person name="Berben T."/>
            <person name="In 'T Zandt M."/>
            <person name="Frank J."/>
            <person name="Reimann J."/>
            <person name="Jetten M.S.M."/>
            <person name="Welte C.U."/>
        </authorList>
    </citation>
    <scope>NUCLEOTIDE SEQUENCE [LARGE SCALE GENOMIC DNA]</scope>
    <source>
        <strain evidence="7">SB12</strain>
    </source>
</reference>
<dbReference type="Pfam" id="PF01327">
    <property type="entry name" value="Pep_deformylase"/>
    <property type="match status" value="1"/>
</dbReference>
<dbReference type="CDD" id="cd00487">
    <property type="entry name" value="Pep_deformylase"/>
    <property type="match status" value="1"/>
</dbReference>
<dbReference type="GO" id="GO:0046872">
    <property type="term" value="F:metal ion binding"/>
    <property type="evidence" value="ECO:0007669"/>
    <property type="project" value="UniProtKB-KW"/>
</dbReference>
<accession>A0A833GY42</accession>
<evidence type="ECO:0000256" key="6">
    <source>
        <dbReference type="HAMAP-Rule" id="MF_00163"/>
    </source>
</evidence>
<keyword evidence="5 6" id="KW-0408">Iron</keyword>
<sequence length="184" mass="20842">MAVRSILRAGNPLLRKRSQEFTEEEIRSPETAALIADMFDTMEKAHGQGLAAPQIGVLKRLVIVRLFREEGSGRDRQESFIDRVLFNPQIEILEGSKLGSWEGCLSVPGMAGYLERKRRIRLTFLDETARKHEELVEGYDAVVYQHECDHLDGVLYVDRLADPRLFGFDEDLDAKALKAIVAGR</sequence>
<evidence type="ECO:0000256" key="4">
    <source>
        <dbReference type="ARBA" id="ARBA00022917"/>
    </source>
</evidence>
<dbReference type="FunFam" id="3.90.45.10:FF:000003">
    <property type="entry name" value="Peptide deformylase"/>
    <property type="match status" value="1"/>
</dbReference>
<dbReference type="SUPFAM" id="SSF56420">
    <property type="entry name" value="Peptide deformylase"/>
    <property type="match status" value="1"/>
</dbReference>
<evidence type="ECO:0000313" key="7">
    <source>
        <dbReference type="EMBL" id="KAB2929714.1"/>
    </source>
</evidence>
<dbReference type="EC" id="3.5.1.88" evidence="6"/>
<name>A0A833GY42_9LEPT</name>
<dbReference type="NCBIfam" id="NF001159">
    <property type="entry name" value="PRK00150.1-3"/>
    <property type="match status" value="1"/>
</dbReference>
<feature type="binding site" evidence="6">
    <location>
        <position position="104"/>
    </location>
    <ligand>
        <name>Fe cation</name>
        <dbReference type="ChEBI" id="CHEBI:24875"/>
    </ligand>
</feature>
<comment type="caution">
    <text evidence="7">The sequence shown here is derived from an EMBL/GenBank/DDBJ whole genome shotgun (WGS) entry which is preliminary data.</text>
</comment>
<evidence type="ECO:0000256" key="2">
    <source>
        <dbReference type="ARBA" id="ARBA00022723"/>
    </source>
</evidence>
<dbReference type="HAMAP" id="MF_00163">
    <property type="entry name" value="Pep_deformylase"/>
    <property type="match status" value="1"/>
</dbReference>
<feature type="active site" evidence="6">
    <location>
        <position position="147"/>
    </location>
</feature>
<proteinExistence type="inferred from homology"/>
<gene>
    <name evidence="6 7" type="primary">def</name>
    <name evidence="7" type="ORF">F9K24_18990</name>
</gene>
<evidence type="ECO:0000256" key="1">
    <source>
        <dbReference type="ARBA" id="ARBA00010759"/>
    </source>
</evidence>
<evidence type="ECO:0000313" key="8">
    <source>
        <dbReference type="Proteomes" id="UP000460298"/>
    </source>
</evidence>
<keyword evidence="4 6" id="KW-0648">Protein biosynthesis</keyword>
<comment type="cofactor">
    <cofactor evidence="6">
        <name>Fe(2+)</name>
        <dbReference type="ChEBI" id="CHEBI:29033"/>
    </cofactor>
    <text evidence="6">Binds 1 Fe(2+) ion.</text>
</comment>